<dbReference type="Proteomes" id="UP000252884">
    <property type="component" value="Unassembled WGS sequence"/>
</dbReference>
<dbReference type="InterPro" id="IPR029016">
    <property type="entry name" value="GAF-like_dom_sf"/>
</dbReference>
<evidence type="ECO:0000256" key="2">
    <source>
        <dbReference type="ARBA" id="ARBA00023125"/>
    </source>
</evidence>
<keyword evidence="3" id="KW-0804">Transcription</keyword>
<dbReference type="InterPro" id="IPR005471">
    <property type="entry name" value="Tscrpt_reg_IclR_N"/>
</dbReference>
<dbReference type="InterPro" id="IPR014757">
    <property type="entry name" value="Tscrpt_reg_IclR_C"/>
</dbReference>
<dbReference type="GO" id="GO:0003700">
    <property type="term" value="F:DNA-binding transcription factor activity"/>
    <property type="evidence" value="ECO:0007669"/>
    <property type="project" value="TreeGrafter"/>
</dbReference>
<sequence length="262" mass="28065">MENAKLAVQAAAPQSVDRIFSILDALASAEAGMGLAQLARSLDAPKSSLMSLLVGMAEGGYLRRDEAGVYRLGPRMFSLATRVVGHLRLGELARPTLRWLSEQTGETALLGALTPDRQKVVYLEKVESESALRYTIPIGEQRDLYSTAIGKLLLAYMPASQQEHYLRSVTLVAHTPSTITSVASLRKELAAIVASGISRTHSDRVVDASAIAAPVYGFDGDLLLGVVIAGPTNRITANDKKHCKCVVEAAQRLTRTMAGKPP</sequence>
<proteinExistence type="predicted"/>
<dbReference type="OrthoDB" id="8858707at2"/>
<dbReference type="Gene3D" id="1.10.10.10">
    <property type="entry name" value="Winged helix-like DNA-binding domain superfamily/Winged helix DNA-binding domain"/>
    <property type="match status" value="1"/>
</dbReference>
<dbReference type="GO" id="GO:0003677">
    <property type="term" value="F:DNA binding"/>
    <property type="evidence" value="ECO:0007669"/>
    <property type="project" value="UniProtKB-KW"/>
</dbReference>
<keyword evidence="7" id="KW-1185">Reference proteome</keyword>
<dbReference type="PROSITE" id="PS51078">
    <property type="entry name" value="ICLR_ED"/>
    <property type="match status" value="1"/>
</dbReference>
<comment type="caution">
    <text evidence="6">The sequence shown here is derived from an EMBL/GenBank/DDBJ whole genome shotgun (WGS) entry which is preliminary data.</text>
</comment>
<evidence type="ECO:0000313" key="6">
    <source>
        <dbReference type="EMBL" id="RCW68615.1"/>
    </source>
</evidence>
<reference evidence="6 7" key="1">
    <citation type="submission" date="2018-07" db="EMBL/GenBank/DDBJ databases">
        <title>Genomic Encyclopedia of Type Strains, Phase IV (KMG-IV): sequencing the most valuable type-strain genomes for metagenomic binning, comparative biology and taxonomic classification.</title>
        <authorList>
            <person name="Goeker M."/>
        </authorList>
    </citation>
    <scope>NUCLEOTIDE SEQUENCE [LARGE SCALE GENOMIC DNA]</scope>
    <source>
        <strain evidence="6 7">DSM 21634</strain>
    </source>
</reference>
<organism evidence="6 7">
    <name type="scientific">Pseudorhodoferax soli</name>
    <dbReference type="NCBI Taxonomy" id="545864"/>
    <lineage>
        <taxon>Bacteria</taxon>
        <taxon>Pseudomonadati</taxon>
        <taxon>Pseudomonadota</taxon>
        <taxon>Betaproteobacteria</taxon>
        <taxon>Burkholderiales</taxon>
        <taxon>Comamonadaceae</taxon>
    </lineage>
</organism>
<protein>
    <submittedName>
        <fullName evidence="6">IclR family transcriptional regulator</fullName>
    </submittedName>
</protein>
<dbReference type="SUPFAM" id="SSF46785">
    <property type="entry name" value="Winged helix' DNA-binding domain"/>
    <property type="match status" value="1"/>
</dbReference>
<dbReference type="AlphaFoldDB" id="A0A368XL87"/>
<keyword evidence="2" id="KW-0238">DNA-binding</keyword>
<dbReference type="InterPro" id="IPR036390">
    <property type="entry name" value="WH_DNA-bd_sf"/>
</dbReference>
<evidence type="ECO:0000256" key="3">
    <source>
        <dbReference type="ARBA" id="ARBA00023163"/>
    </source>
</evidence>
<accession>A0A368XL87</accession>
<dbReference type="SMART" id="SM00346">
    <property type="entry name" value="HTH_ICLR"/>
    <property type="match status" value="1"/>
</dbReference>
<feature type="domain" description="HTH iclR-type" evidence="4">
    <location>
        <begin position="13"/>
        <end position="74"/>
    </location>
</feature>
<keyword evidence="1" id="KW-0805">Transcription regulation</keyword>
<evidence type="ECO:0000259" key="4">
    <source>
        <dbReference type="PROSITE" id="PS51077"/>
    </source>
</evidence>
<dbReference type="PROSITE" id="PS51077">
    <property type="entry name" value="HTH_ICLR"/>
    <property type="match status" value="1"/>
</dbReference>
<gene>
    <name evidence="6" type="ORF">DES41_107136</name>
</gene>
<dbReference type="Gene3D" id="3.30.450.40">
    <property type="match status" value="1"/>
</dbReference>
<dbReference type="Pfam" id="PF09339">
    <property type="entry name" value="HTH_IclR"/>
    <property type="match status" value="1"/>
</dbReference>
<dbReference type="PANTHER" id="PTHR30136:SF35">
    <property type="entry name" value="HTH-TYPE TRANSCRIPTIONAL REGULATOR RV1719"/>
    <property type="match status" value="1"/>
</dbReference>
<evidence type="ECO:0000256" key="1">
    <source>
        <dbReference type="ARBA" id="ARBA00023015"/>
    </source>
</evidence>
<dbReference type="EMBL" id="QPJK01000007">
    <property type="protein sequence ID" value="RCW68615.1"/>
    <property type="molecule type" value="Genomic_DNA"/>
</dbReference>
<evidence type="ECO:0000313" key="7">
    <source>
        <dbReference type="Proteomes" id="UP000252884"/>
    </source>
</evidence>
<feature type="domain" description="IclR-ED" evidence="5">
    <location>
        <begin position="75"/>
        <end position="259"/>
    </location>
</feature>
<name>A0A368XL87_9BURK</name>
<evidence type="ECO:0000259" key="5">
    <source>
        <dbReference type="PROSITE" id="PS51078"/>
    </source>
</evidence>
<dbReference type="Pfam" id="PF01614">
    <property type="entry name" value="IclR_C"/>
    <property type="match status" value="1"/>
</dbReference>
<dbReference type="InterPro" id="IPR036388">
    <property type="entry name" value="WH-like_DNA-bd_sf"/>
</dbReference>
<dbReference type="InterPro" id="IPR050707">
    <property type="entry name" value="HTH_MetabolicPath_Reg"/>
</dbReference>
<dbReference type="GO" id="GO:0045892">
    <property type="term" value="P:negative regulation of DNA-templated transcription"/>
    <property type="evidence" value="ECO:0007669"/>
    <property type="project" value="TreeGrafter"/>
</dbReference>
<dbReference type="SUPFAM" id="SSF55781">
    <property type="entry name" value="GAF domain-like"/>
    <property type="match status" value="1"/>
</dbReference>
<dbReference type="RefSeq" id="WP_114470151.1">
    <property type="nucleotide sequence ID" value="NZ_QPJK01000007.1"/>
</dbReference>
<dbReference type="PANTHER" id="PTHR30136">
    <property type="entry name" value="HELIX-TURN-HELIX TRANSCRIPTIONAL REGULATOR, ICLR FAMILY"/>
    <property type="match status" value="1"/>
</dbReference>